<dbReference type="SUPFAM" id="SSF51905">
    <property type="entry name" value="FAD/NAD(P)-binding domain"/>
    <property type="match status" value="1"/>
</dbReference>
<feature type="binding site" evidence="15">
    <location>
        <position position="402"/>
    </location>
    <ligand>
        <name>substrate</name>
    </ligand>
</feature>
<dbReference type="EC" id="1.3.5.1" evidence="4 18"/>
<comment type="subcellular location">
    <subcellularLocation>
        <location evidence="1">Membrane</location>
        <topology evidence="1">Peripheral membrane protein</topology>
    </subcellularLocation>
</comment>
<dbReference type="SUPFAM" id="SSF46977">
    <property type="entry name" value="Succinate dehydrogenase/fumarate reductase flavoprotein C-terminal domain"/>
    <property type="match status" value="1"/>
</dbReference>
<dbReference type="GO" id="GO:0008177">
    <property type="term" value="F:succinate dehydrogenase (quinone) activity"/>
    <property type="evidence" value="ECO:0007669"/>
    <property type="project" value="UniProtKB-EC"/>
</dbReference>
<protein>
    <recommendedName>
        <fullName evidence="5 13">Succinate dehydrogenase flavoprotein subunit</fullName>
        <ecNumber evidence="4 18">1.3.5.1</ecNumber>
    </recommendedName>
</protein>
<dbReference type="InterPro" id="IPR037099">
    <property type="entry name" value="Fum_R/Succ_DH_flav-like_C_sf"/>
</dbReference>
<dbReference type="InterPro" id="IPR030664">
    <property type="entry name" value="SdhA/FrdA/AprA"/>
</dbReference>
<dbReference type="PANTHER" id="PTHR11632">
    <property type="entry name" value="SUCCINATE DEHYDROGENASE 2 FLAVOPROTEIN SUBUNIT"/>
    <property type="match status" value="1"/>
</dbReference>
<dbReference type="GO" id="GO:0009055">
    <property type="term" value="F:electron transfer activity"/>
    <property type="evidence" value="ECO:0007669"/>
    <property type="project" value="TreeGrafter"/>
</dbReference>
<dbReference type="Pfam" id="PF00890">
    <property type="entry name" value="FAD_binding_2"/>
    <property type="match status" value="1"/>
</dbReference>
<feature type="binding site" evidence="15">
    <location>
        <position position="262"/>
    </location>
    <ligand>
        <name>substrate</name>
    </ligand>
</feature>
<keyword evidence="10 18" id="KW-0560">Oxidoreductase</keyword>
<comment type="similarity">
    <text evidence="3 18">Belongs to the FAD-dependent oxidoreductase 2 family. FRD/SDH subfamily.</text>
</comment>
<dbReference type="EMBL" id="BONK01000010">
    <property type="protein sequence ID" value="GIG22235.1"/>
    <property type="molecule type" value="Genomic_DNA"/>
</dbReference>
<feature type="binding site" evidence="16">
    <location>
        <begin position="34"/>
        <end position="49"/>
    </location>
    <ligand>
        <name>FAD</name>
        <dbReference type="ChEBI" id="CHEBI:57692"/>
    </ligand>
</feature>
<dbReference type="InterPro" id="IPR011281">
    <property type="entry name" value="Succ_DH_flav_su_fwd"/>
</dbReference>
<keyword evidence="18" id="KW-0816">Tricarboxylic acid cycle</keyword>
<evidence type="ECO:0000259" key="20">
    <source>
        <dbReference type="Pfam" id="PF02910"/>
    </source>
</evidence>
<keyword evidence="7 16" id="KW-0285">Flavoprotein</keyword>
<keyword evidence="8 16" id="KW-0274">FAD</keyword>
<dbReference type="PANTHER" id="PTHR11632:SF51">
    <property type="entry name" value="SUCCINATE DEHYDROGENASE [UBIQUINONE] FLAVOPROTEIN SUBUNIT, MITOCHONDRIAL"/>
    <property type="match status" value="1"/>
</dbReference>
<comment type="cofactor">
    <cofactor evidence="16">
        <name>FAD</name>
        <dbReference type="ChEBI" id="CHEBI:57692"/>
    </cofactor>
    <text evidence="16">Flavinylated by SdhE, about 5% flavinylation occurs in the absence of SdhE.</text>
</comment>
<reference evidence="21" key="1">
    <citation type="submission" date="2021-01" db="EMBL/GenBank/DDBJ databases">
        <title>Whole genome shotgun sequence of Cellulomonas chitinilytica NBRC 110799.</title>
        <authorList>
            <person name="Komaki H."/>
            <person name="Tamura T."/>
        </authorList>
    </citation>
    <scope>NUCLEOTIDE SEQUENCE</scope>
    <source>
        <strain evidence="21">NBRC 110799</strain>
    </source>
</reference>
<evidence type="ECO:0000256" key="13">
    <source>
        <dbReference type="NCBIfam" id="TIGR01816"/>
    </source>
</evidence>
<dbReference type="GO" id="GO:0006099">
    <property type="term" value="P:tricarboxylic acid cycle"/>
    <property type="evidence" value="ECO:0007669"/>
    <property type="project" value="UniProtKB-UniRule"/>
</dbReference>
<dbReference type="InterPro" id="IPR036188">
    <property type="entry name" value="FAD/NAD-bd_sf"/>
</dbReference>
<dbReference type="Gene3D" id="3.90.700.10">
    <property type="entry name" value="Succinate dehydrogenase/fumarate reductase flavoprotein, catalytic domain"/>
    <property type="match status" value="1"/>
</dbReference>
<keyword evidence="22" id="KW-1185">Reference proteome</keyword>
<dbReference type="GO" id="GO:0022900">
    <property type="term" value="P:electron transport chain"/>
    <property type="evidence" value="ECO:0007669"/>
    <property type="project" value="UniProtKB-UniRule"/>
</dbReference>
<feature type="binding site" evidence="16">
    <location>
        <begin position="407"/>
        <end position="408"/>
    </location>
    <ligand>
        <name>FAD</name>
        <dbReference type="ChEBI" id="CHEBI:57692"/>
    </ligand>
</feature>
<gene>
    <name evidence="21" type="ORF">Cch01nite_29590</name>
</gene>
<evidence type="ECO:0000256" key="16">
    <source>
        <dbReference type="PIRSR" id="PIRSR611281-3"/>
    </source>
</evidence>
<evidence type="ECO:0000256" key="6">
    <source>
        <dbReference type="ARBA" id="ARBA00022448"/>
    </source>
</evidence>
<proteinExistence type="inferred from homology"/>
<evidence type="ECO:0000256" key="4">
    <source>
        <dbReference type="ARBA" id="ARBA00012792"/>
    </source>
</evidence>
<dbReference type="PROSITE" id="PS00504">
    <property type="entry name" value="FRD_SDH_FAD_BINDING"/>
    <property type="match status" value="1"/>
</dbReference>
<dbReference type="Gene3D" id="3.50.50.60">
    <property type="entry name" value="FAD/NAD(P)-binding domain"/>
    <property type="match status" value="1"/>
</dbReference>
<feature type="binding site" evidence="15">
    <location>
        <position position="250"/>
    </location>
    <ligand>
        <name>substrate</name>
    </ligand>
</feature>
<dbReference type="FunFam" id="3.90.700.10:FF:000001">
    <property type="entry name" value="Mitochondrial succinate dehydrogenase flavoprotein subunit"/>
    <property type="match status" value="1"/>
</dbReference>
<dbReference type="InterPro" id="IPR003953">
    <property type="entry name" value="FAD-dep_OxRdtase_2_FAD-bd"/>
</dbReference>
<dbReference type="RefSeq" id="WP_203756555.1">
    <property type="nucleotide sequence ID" value="NZ_BONK01000010.1"/>
</dbReference>
<evidence type="ECO:0000256" key="12">
    <source>
        <dbReference type="ARBA" id="ARBA00049220"/>
    </source>
</evidence>
<evidence type="ECO:0000256" key="3">
    <source>
        <dbReference type="ARBA" id="ARBA00008040"/>
    </source>
</evidence>
<evidence type="ECO:0000256" key="18">
    <source>
        <dbReference type="RuleBase" id="RU362051"/>
    </source>
</evidence>
<keyword evidence="11 18" id="KW-0472">Membrane</keyword>
<evidence type="ECO:0000256" key="1">
    <source>
        <dbReference type="ARBA" id="ARBA00004170"/>
    </source>
</evidence>
<evidence type="ECO:0000256" key="17">
    <source>
        <dbReference type="PIRSR" id="PIRSR611281-4"/>
    </source>
</evidence>
<evidence type="ECO:0000256" key="15">
    <source>
        <dbReference type="PIRSR" id="PIRSR611281-2"/>
    </source>
</evidence>
<dbReference type="PIRSF" id="PIRSF000171">
    <property type="entry name" value="SDHA_APRA_LASPO"/>
    <property type="match status" value="1"/>
</dbReference>
<evidence type="ECO:0000256" key="5">
    <source>
        <dbReference type="ARBA" id="ARBA00019965"/>
    </source>
</evidence>
<comment type="pathway">
    <text evidence="2 18">Carbohydrate metabolism; tricarboxylic acid cycle; fumarate from succinate (bacterial route): step 1/1.</text>
</comment>
<name>A0A919TZX5_9CELL</name>
<feature type="modified residue" description="Tele-8alpha-FAD histidine" evidence="17">
    <location>
        <position position="42"/>
    </location>
</feature>
<dbReference type="Gene3D" id="1.20.58.100">
    <property type="entry name" value="Fumarate reductase/succinate dehydrogenase flavoprotein-like, C-terminal domain"/>
    <property type="match status" value="1"/>
</dbReference>
<keyword evidence="9 18" id="KW-0249">Electron transport</keyword>
<feature type="active site" description="Proton acceptor" evidence="14">
    <location>
        <position position="294"/>
    </location>
</feature>
<evidence type="ECO:0000256" key="10">
    <source>
        <dbReference type="ARBA" id="ARBA00023002"/>
    </source>
</evidence>
<feature type="domain" description="Fumarate reductase/succinate dehydrogenase flavoprotein-like C-terminal" evidence="20">
    <location>
        <begin position="462"/>
        <end position="616"/>
    </location>
</feature>
<evidence type="ECO:0000256" key="14">
    <source>
        <dbReference type="PIRSR" id="PIRSR000171-1"/>
    </source>
</evidence>
<feature type="binding site" evidence="16">
    <location>
        <position position="391"/>
    </location>
    <ligand>
        <name>FAD</name>
        <dbReference type="ChEBI" id="CHEBI:57692"/>
    </ligand>
</feature>
<dbReference type="SUPFAM" id="SSF56425">
    <property type="entry name" value="Succinate dehydrogenase/fumarate reductase flavoprotein, catalytic domain"/>
    <property type="match status" value="1"/>
</dbReference>
<dbReference type="GO" id="GO:0050660">
    <property type="term" value="F:flavin adenine dinucleotide binding"/>
    <property type="evidence" value="ECO:0007669"/>
    <property type="project" value="UniProtKB-UniRule"/>
</dbReference>
<dbReference type="AlphaFoldDB" id="A0A919TZX5"/>
<dbReference type="Pfam" id="PF02910">
    <property type="entry name" value="Succ_DH_flav_C"/>
    <property type="match status" value="1"/>
</dbReference>
<dbReference type="Proteomes" id="UP000632740">
    <property type="component" value="Unassembled WGS sequence"/>
</dbReference>
<evidence type="ECO:0000256" key="2">
    <source>
        <dbReference type="ARBA" id="ARBA00004894"/>
    </source>
</evidence>
<dbReference type="NCBIfam" id="TIGR01812">
    <property type="entry name" value="sdhA_frdA_Gneg"/>
    <property type="match status" value="1"/>
</dbReference>
<feature type="binding site" evidence="16">
    <location>
        <begin position="12"/>
        <end position="17"/>
    </location>
    <ligand>
        <name>FAD</name>
        <dbReference type="ChEBI" id="CHEBI:57692"/>
    </ligand>
</feature>
<evidence type="ECO:0000256" key="9">
    <source>
        <dbReference type="ARBA" id="ARBA00022982"/>
    </source>
</evidence>
<dbReference type="FunFam" id="1.20.58.100:FF:000001">
    <property type="entry name" value="Succinate dehydrogenase flavoprotein subunit (SdhA)"/>
    <property type="match status" value="1"/>
</dbReference>
<evidence type="ECO:0000313" key="21">
    <source>
        <dbReference type="EMBL" id="GIG22235.1"/>
    </source>
</evidence>
<keyword evidence="6 18" id="KW-0813">Transport</keyword>
<evidence type="ECO:0000256" key="8">
    <source>
        <dbReference type="ARBA" id="ARBA00022827"/>
    </source>
</evidence>
<dbReference type="GO" id="GO:0005886">
    <property type="term" value="C:plasma membrane"/>
    <property type="evidence" value="ECO:0007669"/>
    <property type="project" value="TreeGrafter"/>
</dbReference>
<feature type="binding site" evidence="15">
    <location>
        <position position="361"/>
    </location>
    <ligand>
        <name>substrate</name>
    </ligand>
</feature>
<comment type="caution">
    <text evidence="21">The sequence shown here is derived from an EMBL/GenBank/DDBJ whole genome shotgun (WGS) entry which is preliminary data.</text>
</comment>
<dbReference type="GO" id="GO:0009061">
    <property type="term" value="P:anaerobic respiration"/>
    <property type="evidence" value="ECO:0007669"/>
    <property type="project" value="TreeGrafter"/>
</dbReference>
<dbReference type="InterPro" id="IPR003952">
    <property type="entry name" value="FRD_SDH_FAD_BS"/>
</dbReference>
<dbReference type="InterPro" id="IPR014006">
    <property type="entry name" value="Succ_Dhase_FrdA_Gneg"/>
</dbReference>
<feature type="domain" description="FAD-dependent oxidoreductase 2 FAD-binding" evidence="19">
    <location>
        <begin position="7"/>
        <end position="408"/>
    </location>
</feature>
<sequence length="616" mass="67680">MQTHQYDVVIVGAGGAGMRAALESSTRVRTAVISKLYPTRSHTGAAQGGMCAALANVEEDNWEWHTFDTVKGGDYLVDQDAAEVMAKEAIDAVLDLEKMGLPFNRTPEGRIDQRRFGGHTRNHGEAAVRRSCYAADRTGHMILQTLYQQCVKNEVEFFNEFYVLDLLVDHDLAAGHVPDGEEVNVSGVVAYELATGEIHVFQAKSVVLATGGAGKIFKTTSNAHTLTGDGMALAYRRGIPLEDMEFFQFHPTGLAGLGILLSEAARGEGGILRNSEGERFMERYAPTIKDLAPRDIVARSMANEVREGRGAGPNKDYVLLDLTHLEPAHIDAKLPDITEFARTYLGIEPYTEPVPVYPTAHYAMGGIPTNIEGEVLRNSTDVIRGLYAAGEVACVSVHGSNRLGTNSLLDINVFGKRSGISAAQYASTASFVELPEDPAATVVAGLEEIRTRPDGERVADIRKALQETMDANAQVFRTRESLTAALDDVKALQKRFRAVSVQDKSRMFNTDLLEAVELGFLLDIAETVVVGALNRDESRGGHFREDFPDRDDANYMRHTMAYRRPLPAEGHRQWGTDQDGDHEGPFAHTTVFDGYQLVLGSKPVTMTRYQPMERKY</sequence>
<dbReference type="NCBIfam" id="TIGR01816">
    <property type="entry name" value="sdhA_forward"/>
    <property type="match status" value="1"/>
</dbReference>
<dbReference type="FunFam" id="3.50.50.60:FF:000016">
    <property type="entry name" value="Succinate dehydrogenase flavoprotein subunit"/>
    <property type="match status" value="1"/>
</dbReference>
<dbReference type="InterPro" id="IPR027477">
    <property type="entry name" value="Succ_DH/fumarate_Rdtase_cat_sf"/>
</dbReference>
<dbReference type="InterPro" id="IPR015939">
    <property type="entry name" value="Fum_Rdtase/Succ_DH_flav-like_C"/>
</dbReference>
<evidence type="ECO:0000256" key="7">
    <source>
        <dbReference type="ARBA" id="ARBA00022630"/>
    </source>
</evidence>
<organism evidence="21 22">
    <name type="scientific">Cellulomonas chitinilytica</name>
    <dbReference type="NCBI Taxonomy" id="398759"/>
    <lineage>
        <taxon>Bacteria</taxon>
        <taxon>Bacillati</taxon>
        <taxon>Actinomycetota</taxon>
        <taxon>Actinomycetes</taxon>
        <taxon>Micrococcales</taxon>
        <taxon>Cellulomonadaceae</taxon>
        <taxon>Cellulomonas</taxon>
    </lineage>
</organism>
<evidence type="ECO:0000313" key="22">
    <source>
        <dbReference type="Proteomes" id="UP000632740"/>
    </source>
</evidence>
<dbReference type="GO" id="GO:0033765">
    <property type="term" value="F:steroid dehydrogenase activity, acting on the CH-CH group of donors"/>
    <property type="evidence" value="ECO:0007669"/>
    <property type="project" value="UniProtKB-ARBA"/>
</dbReference>
<evidence type="ECO:0000256" key="11">
    <source>
        <dbReference type="ARBA" id="ARBA00023136"/>
    </source>
</evidence>
<comment type="catalytic activity">
    <reaction evidence="12 18">
        <text>a quinone + succinate = fumarate + a quinol</text>
        <dbReference type="Rhea" id="RHEA:40523"/>
        <dbReference type="ChEBI" id="CHEBI:24646"/>
        <dbReference type="ChEBI" id="CHEBI:29806"/>
        <dbReference type="ChEBI" id="CHEBI:30031"/>
        <dbReference type="ChEBI" id="CHEBI:132124"/>
        <dbReference type="EC" id="1.3.5.1"/>
    </reaction>
</comment>
<feature type="binding site" evidence="16">
    <location>
        <position position="229"/>
    </location>
    <ligand>
        <name>FAD</name>
        <dbReference type="ChEBI" id="CHEBI:57692"/>
    </ligand>
</feature>
<evidence type="ECO:0000259" key="19">
    <source>
        <dbReference type="Pfam" id="PF00890"/>
    </source>
</evidence>
<accession>A0A919TZX5</accession>